<gene>
    <name evidence="14" type="primary">atpF</name>
    <name evidence="17" type="ORF">KDL28_24115</name>
</gene>
<dbReference type="SUPFAM" id="SSF81573">
    <property type="entry name" value="F1F0 ATP synthase subunit B, membrane domain"/>
    <property type="match status" value="1"/>
</dbReference>
<dbReference type="InterPro" id="IPR050059">
    <property type="entry name" value="ATP_synthase_B_chain"/>
</dbReference>
<keyword evidence="3 14" id="KW-0813">Transport</keyword>
<dbReference type="Proteomes" id="UP001165283">
    <property type="component" value="Unassembled WGS sequence"/>
</dbReference>
<dbReference type="HAMAP" id="MF_01398">
    <property type="entry name" value="ATP_synth_b_bprime"/>
    <property type="match status" value="1"/>
</dbReference>
<dbReference type="InterPro" id="IPR002146">
    <property type="entry name" value="ATP_synth_b/b'su_bac/chlpt"/>
</dbReference>
<accession>A0ABT1A579</accession>
<dbReference type="CDD" id="cd06503">
    <property type="entry name" value="ATP-synt_Fo_b"/>
    <property type="match status" value="1"/>
</dbReference>
<keyword evidence="11 14" id="KW-0066">ATP synthesis</keyword>
<keyword evidence="16" id="KW-0175">Coiled coil</keyword>
<evidence type="ECO:0000256" key="10">
    <source>
        <dbReference type="ARBA" id="ARBA00023136"/>
    </source>
</evidence>
<dbReference type="Pfam" id="PF00430">
    <property type="entry name" value="ATP-synt_B"/>
    <property type="match status" value="1"/>
</dbReference>
<evidence type="ECO:0000256" key="12">
    <source>
        <dbReference type="ARBA" id="ARBA00025198"/>
    </source>
</evidence>
<comment type="function">
    <text evidence="14">Component of the F(0) channel, it forms part of the peripheral stalk, linking F(1) to F(0).</text>
</comment>
<evidence type="ECO:0000256" key="9">
    <source>
        <dbReference type="ARBA" id="ARBA00023065"/>
    </source>
</evidence>
<evidence type="ECO:0000256" key="2">
    <source>
        <dbReference type="ARBA" id="ARBA00005513"/>
    </source>
</evidence>
<reference evidence="17" key="1">
    <citation type="submission" date="2021-04" db="EMBL/GenBank/DDBJ databases">
        <title>Pseudonocardia sp. nov., isolated from sandy soil of mangrove forest.</title>
        <authorList>
            <person name="Zan Z."/>
            <person name="Huang R."/>
            <person name="Liu W."/>
        </authorList>
    </citation>
    <scope>NUCLEOTIDE SEQUENCE</scope>
    <source>
        <strain evidence="17">S2-4</strain>
    </source>
</reference>
<evidence type="ECO:0000256" key="8">
    <source>
        <dbReference type="ARBA" id="ARBA00022989"/>
    </source>
</evidence>
<dbReference type="Gene3D" id="1.20.5.620">
    <property type="entry name" value="F1F0 ATP synthase subunit B, membrane domain"/>
    <property type="match status" value="1"/>
</dbReference>
<evidence type="ECO:0000313" key="17">
    <source>
        <dbReference type="EMBL" id="MCO1658151.1"/>
    </source>
</evidence>
<name>A0ABT1A579_9PSEU</name>
<comment type="similarity">
    <text evidence="2 14 15">Belongs to the ATPase B chain family.</text>
</comment>
<keyword evidence="18" id="KW-1185">Reference proteome</keyword>
<proteinExistence type="inferred from homology"/>
<keyword evidence="7 14" id="KW-0375">Hydrogen ion transport</keyword>
<evidence type="ECO:0000256" key="14">
    <source>
        <dbReference type="HAMAP-Rule" id="MF_01398"/>
    </source>
</evidence>
<keyword evidence="6 14" id="KW-0812">Transmembrane</keyword>
<feature type="transmembrane region" description="Helical" evidence="14">
    <location>
        <begin position="20"/>
        <end position="37"/>
    </location>
</feature>
<dbReference type="InterPro" id="IPR005864">
    <property type="entry name" value="ATP_synth_F0_bsu_bac"/>
</dbReference>
<evidence type="ECO:0000256" key="3">
    <source>
        <dbReference type="ARBA" id="ARBA00022448"/>
    </source>
</evidence>
<evidence type="ECO:0000256" key="6">
    <source>
        <dbReference type="ARBA" id="ARBA00022692"/>
    </source>
</evidence>
<evidence type="ECO:0000256" key="7">
    <source>
        <dbReference type="ARBA" id="ARBA00022781"/>
    </source>
</evidence>
<dbReference type="NCBIfam" id="TIGR01144">
    <property type="entry name" value="ATP_synt_b"/>
    <property type="match status" value="1"/>
</dbReference>
<keyword evidence="5 14" id="KW-0138">CF(0)</keyword>
<sequence>MTTQITILAAEELNPLVPHWSEIIVGTIAFILLFLVLRRTAFPQFERIYAERTDKIEGGLKRAEEAQEHAQALKQQYEDQLAGLRAEAARIRDDARAEGQQIKAELRAEAEAEAARIRQRGEEQISAAREQAVRELRGEIGGLSVQLAERIVGESLADPARRSATVDSFLAELDQLAPRREQATPAGGAS</sequence>
<dbReference type="InterPro" id="IPR028987">
    <property type="entry name" value="ATP_synth_B-like_membr_sf"/>
</dbReference>
<keyword evidence="9 14" id="KW-0406">Ion transport</keyword>
<dbReference type="EMBL" id="JAGSOV010000051">
    <property type="protein sequence ID" value="MCO1658151.1"/>
    <property type="molecule type" value="Genomic_DNA"/>
</dbReference>
<keyword evidence="10 14" id="KW-0472">Membrane</keyword>
<comment type="subcellular location">
    <subcellularLocation>
        <location evidence="1 14">Cell membrane</location>
        <topology evidence="1 14">Single-pass membrane protein</topology>
    </subcellularLocation>
</comment>
<evidence type="ECO:0000256" key="16">
    <source>
        <dbReference type="SAM" id="Coils"/>
    </source>
</evidence>
<dbReference type="PANTHER" id="PTHR33445">
    <property type="entry name" value="ATP SYNTHASE SUBUNIT B', CHLOROPLASTIC"/>
    <property type="match status" value="1"/>
</dbReference>
<evidence type="ECO:0000256" key="15">
    <source>
        <dbReference type="RuleBase" id="RU003848"/>
    </source>
</evidence>
<keyword evidence="8 14" id="KW-1133">Transmembrane helix</keyword>
<dbReference type="PANTHER" id="PTHR33445:SF1">
    <property type="entry name" value="ATP SYNTHASE SUBUNIT B"/>
    <property type="match status" value="1"/>
</dbReference>
<keyword evidence="4 14" id="KW-1003">Cell membrane</keyword>
<evidence type="ECO:0000256" key="1">
    <source>
        <dbReference type="ARBA" id="ARBA00004162"/>
    </source>
</evidence>
<evidence type="ECO:0000256" key="5">
    <source>
        <dbReference type="ARBA" id="ARBA00022547"/>
    </source>
</evidence>
<feature type="coiled-coil region" evidence="16">
    <location>
        <begin position="56"/>
        <end position="94"/>
    </location>
</feature>
<comment type="function">
    <text evidence="12 14">F(1)F(0) ATP synthase produces ATP from ADP in the presence of a proton or sodium gradient. F-type ATPases consist of two structural domains, F(1) containing the extramembraneous catalytic core and F(0) containing the membrane proton channel, linked together by a central stalk and a peripheral stalk. During catalysis, ATP synthesis in the catalytic domain of F(1) is coupled via a rotary mechanism of the central stalk subunits to proton translocation.</text>
</comment>
<evidence type="ECO:0000313" key="18">
    <source>
        <dbReference type="Proteomes" id="UP001165283"/>
    </source>
</evidence>
<evidence type="ECO:0000256" key="11">
    <source>
        <dbReference type="ARBA" id="ARBA00023310"/>
    </source>
</evidence>
<dbReference type="RefSeq" id="WP_252441799.1">
    <property type="nucleotide sequence ID" value="NZ_JAGSOV010000051.1"/>
</dbReference>
<evidence type="ECO:0000256" key="13">
    <source>
        <dbReference type="ARBA" id="ARBA00025830"/>
    </source>
</evidence>
<organism evidence="17 18">
    <name type="scientific">Pseudonocardia humida</name>
    <dbReference type="NCBI Taxonomy" id="2800819"/>
    <lineage>
        <taxon>Bacteria</taxon>
        <taxon>Bacillati</taxon>
        <taxon>Actinomycetota</taxon>
        <taxon>Actinomycetes</taxon>
        <taxon>Pseudonocardiales</taxon>
        <taxon>Pseudonocardiaceae</taxon>
        <taxon>Pseudonocardia</taxon>
    </lineage>
</organism>
<dbReference type="NCBIfam" id="NF004412">
    <property type="entry name" value="PRK05759.1-3"/>
    <property type="match status" value="1"/>
</dbReference>
<comment type="caution">
    <text evidence="17">The sequence shown here is derived from an EMBL/GenBank/DDBJ whole genome shotgun (WGS) entry which is preliminary data.</text>
</comment>
<protein>
    <recommendedName>
        <fullName evidence="14">ATP synthase subunit b</fullName>
    </recommendedName>
    <alternativeName>
        <fullName evidence="14">ATP synthase F(0) sector subunit b</fullName>
    </alternativeName>
    <alternativeName>
        <fullName evidence="14">ATPase subunit I</fullName>
    </alternativeName>
    <alternativeName>
        <fullName evidence="14">F-type ATPase subunit b</fullName>
        <shortName evidence="14">F-ATPase subunit b</shortName>
    </alternativeName>
</protein>
<evidence type="ECO:0000256" key="4">
    <source>
        <dbReference type="ARBA" id="ARBA00022475"/>
    </source>
</evidence>
<comment type="subunit">
    <text evidence="13 14">F-type ATPases have 2 components, F(1) - the catalytic core - and F(0) - the membrane proton channel. F(1) has five subunits: alpha(3), beta(3), gamma(1), delta(1), epsilon(1). F(0) has three main subunits: a(1), b(2) and c(10-14). The alpha and beta chains form an alternating ring which encloses part of the gamma chain. F(1) is attached to F(0) by a central stalk formed by the gamma and epsilon chains, while a peripheral stalk is formed by the delta and b chains.</text>
</comment>